<comment type="function">
    <text evidence="1">Core subunit of the mitochondrial membrane respiratory chain NADH dehydrogenase (Complex I) that is believed to belong to the minimal assembly required for catalysis. Complex I functions in the transfer of electrons from NADH to the respiratory chain. The immediate electron acceptor for the enzyme is believed to be ubiquinone.</text>
</comment>
<evidence type="ECO:0000256" key="12">
    <source>
        <dbReference type="ARBA" id="ARBA00023027"/>
    </source>
</evidence>
<dbReference type="Pfam" id="PF00361">
    <property type="entry name" value="Proton_antipo_M"/>
    <property type="match status" value="1"/>
</dbReference>
<feature type="transmembrane region" description="Helical" evidence="17">
    <location>
        <begin position="164"/>
        <end position="182"/>
    </location>
</feature>
<dbReference type="PANTHER" id="PTHR43507:SF20">
    <property type="entry name" value="NADH-UBIQUINONE OXIDOREDUCTASE CHAIN 4"/>
    <property type="match status" value="1"/>
</dbReference>
<evidence type="ECO:0000256" key="14">
    <source>
        <dbReference type="ARBA" id="ARBA00023128"/>
    </source>
</evidence>
<dbReference type="EC" id="7.1.1.2" evidence="4 17"/>
<feature type="transmembrane region" description="Helical" evidence="17">
    <location>
        <begin position="133"/>
        <end position="152"/>
    </location>
</feature>
<dbReference type="InterPro" id="IPR003918">
    <property type="entry name" value="NADH_UbQ_OxRdtase"/>
</dbReference>
<evidence type="ECO:0000256" key="3">
    <source>
        <dbReference type="ARBA" id="ARBA00009025"/>
    </source>
</evidence>
<dbReference type="InterPro" id="IPR001750">
    <property type="entry name" value="ND/Mrp_TM"/>
</dbReference>
<feature type="transmembrane region" description="Helical" evidence="17">
    <location>
        <begin position="323"/>
        <end position="343"/>
    </location>
</feature>
<comment type="catalytic activity">
    <reaction evidence="16 17">
        <text>a ubiquinone + NADH + 5 H(+)(in) = a ubiquinol + NAD(+) + 4 H(+)(out)</text>
        <dbReference type="Rhea" id="RHEA:29091"/>
        <dbReference type="Rhea" id="RHEA-COMP:9565"/>
        <dbReference type="Rhea" id="RHEA-COMP:9566"/>
        <dbReference type="ChEBI" id="CHEBI:15378"/>
        <dbReference type="ChEBI" id="CHEBI:16389"/>
        <dbReference type="ChEBI" id="CHEBI:17976"/>
        <dbReference type="ChEBI" id="CHEBI:57540"/>
        <dbReference type="ChEBI" id="CHEBI:57945"/>
        <dbReference type="EC" id="7.1.1.2"/>
    </reaction>
</comment>
<evidence type="ECO:0000256" key="5">
    <source>
        <dbReference type="ARBA" id="ARBA00021006"/>
    </source>
</evidence>
<dbReference type="Pfam" id="PF01059">
    <property type="entry name" value="Oxidored_q5_N"/>
    <property type="match status" value="1"/>
</dbReference>
<keyword evidence="10 17" id="KW-0249">Electron transport</keyword>
<keyword evidence="9" id="KW-1278">Translocase</keyword>
<protein>
    <recommendedName>
        <fullName evidence="5 17">NADH-ubiquinone oxidoreductase chain 4</fullName>
        <ecNumber evidence="4 17">7.1.1.2</ecNumber>
    </recommendedName>
</protein>
<feature type="domain" description="NADH:ubiquinone oxidoreductase chain 4 N-terminal" evidence="19">
    <location>
        <begin position="14"/>
        <end position="91"/>
    </location>
</feature>
<feature type="transmembrane region" description="Helical" evidence="17">
    <location>
        <begin position="202"/>
        <end position="221"/>
    </location>
</feature>
<dbReference type="GO" id="GO:0048039">
    <property type="term" value="F:ubiquinone binding"/>
    <property type="evidence" value="ECO:0007669"/>
    <property type="project" value="TreeGrafter"/>
</dbReference>
<keyword evidence="7 17" id="KW-0679">Respiratory chain</keyword>
<reference evidence="20" key="1">
    <citation type="submission" date="2016-01" db="EMBL/GenBank/DDBJ databases">
        <title>The deepest mitochondrial genome sequenced from Mariana Trench Hirondellea gigas (Amphipoda).</title>
        <authorList>
            <person name="Lan Y."/>
        </authorList>
    </citation>
    <scope>NUCLEOTIDE SEQUENCE</scope>
</reference>
<dbReference type="EMBL" id="KU558991">
    <property type="protein sequence ID" value="ANU04567.1"/>
    <property type="molecule type" value="Genomic_DNA"/>
</dbReference>
<evidence type="ECO:0000256" key="4">
    <source>
        <dbReference type="ARBA" id="ARBA00012944"/>
    </source>
</evidence>
<feature type="transmembrane region" description="Helical" evidence="17">
    <location>
        <begin position="233"/>
        <end position="253"/>
    </location>
</feature>
<feature type="transmembrane region" description="Helical" evidence="17">
    <location>
        <begin position="77"/>
        <end position="95"/>
    </location>
</feature>
<evidence type="ECO:0000256" key="17">
    <source>
        <dbReference type="RuleBase" id="RU003297"/>
    </source>
</evidence>
<keyword evidence="11 17" id="KW-1133">Transmembrane helix</keyword>
<evidence type="ECO:0000259" key="19">
    <source>
        <dbReference type="Pfam" id="PF01059"/>
    </source>
</evidence>
<keyword evidence="12 17" id="KW-0520">NAD</keyword>
<dbReference type="GO" id="GO:0042773">
    <property type="term" value="P:ATP synthesis coupled electron transport"/>
    <property type="evidence" value="ECO:0007669"/>
    <property type="project" value="InterPro"/>
</dbReference>
<evidence type="ECO:0000256" key="16">
    <source>
        <dbReference type="ARBA" id="ARBA00049551"/>
    </source>
</evidence>
<dbReference type="InterPro" id="IPR000260">
    <property type="entry name" value="NADH4_N"/>
</dbReference>
<keyword evidence="6 17" id="KW-0813">Transport</keyword>
<keyword evidence="8 17" id="KW-0812">Transmembrane</keyword>
<feature type="transmembrane region" description="Helical" evidence="17">
    <location>
        <begin position="292"/>
        <end position="311"/>
    </location>
</feature>
<proteinExistence type="inferred from homology"/>
<accession>A0A1B1RS00</accession>
<evidence type="ECO:0000256" key="6">
    <source>
        <dbReference type="ARBA" id="ARBA00022448"/>
    </source>
</evidence>
<organism evidence="20">
    <name type="scientific">Hirondellea gigas</name>
    <dbReference type="NCBI Taxonomy" id="1518452"/>
    <lineage>
        <taxon>Eukaryota</taxon>
        <taxon>Metazoa</taxon>
        <taxon>Ecdysozoa</taxon>
        <taxon>Arthropoda</taxon>
        <taxon>Crustacea</taxon>
        <taxon>Multicrustacea</taxon>
        <taxon>Malacostraca</taxon>
        <taxon>Eumalacostraca</taxon>
        <taxon>Peracarida</taxon>
        <taxon>Amphipoda</taxon>
        <taxon>Amphilochidea</taxon>
        <taxon>Lysianassida</taxon>
        <taxon>Lysianassidira</taxon>
        <taxon>Lysianassoidea</taxon>
        <taxon>Lysianassidae</taxon>
        <taxon>Hirondellea</taxon>
    </lineage>
</organism>
<dbReference type="PANTHER" id="PTHR43507">
    <property type="entry name" value="NADH-UBIQUINONE OXIDOREDUCTASE CHAIN 4"/>
    <property type="match status" value="1"/>
</dbReference>
<evidence type="ECO:0000256" key="10">
    <source>
        <dbReference type="ARBA" id="ARBA00022982"/>
    </source>
</evidence>
<feature type="transmembrane region" description="Helical" evidence="17">
    <location>
        <begin position="47"/>
        <end position="65"/>
    </location>
</feature>
<dbReference type="PRINTS" id="PR01437">
    <property type="entry name" value="NUOXDRDTASE4"/>
</dbReference>
<evidence type="ECO:0000256" key="2">
    <source>
        <dbReference type="ARBA" id="ARBA00004225"/>
    </source>
</evidence>
<feature type="transmembrane region" description="Helical" evidence="17">
    <location>
        <begin position="101"/>
        <end position="121"/>
    </location>
</feature>
<keyword evidence="14 17" id="KW-0496">Mitochondrion</keyword>
<dbReference type="AlphaFoldDB" id="A0A1B1RS00"/>
<name>A0A1B1RS00_9CRUS</name>
<evidence type="ECO:0000256" key="9">
    <source>
        <dbReference type="ARBA" id="ARBA00022967"/>
    </source>
</evidence>
<comment type="subcellular location">
    <subcellularLocation>
        <location evidence="2 17">Mitochondrion membrane</location>
        <topology evidence="2 17">Multi-pass membrane protein</topology>
    </subcellularLocation>
</comment>
<sequence>MVGVYMLVSFWGETILFMLMIMLLLSLKGSDMGFLMVSEVFEVDSTSISLILLSIWIVLLSLLSSMKIKVFSLHKSLFMILSLSLLLFLILSFSFSEYLLFYLSFESSLVPILVMILGWGYQPERVQAGVYMLFYTLFGSLPLLVCLVLNSMSFGSGNMFMYNMHWGISNFFIFFLLGAFLVKFPMYGVHLWLLKAHVEAPVAGSMVLAGVLLKLGGYGLIRVLPLFSGQKLMLESVVCLSLWGGFMVSLSCLRQMDMKLLVASSSVVHMSSCIGGLMILSEIGYKGCVGMMVAHGLCSSGLFHLVNVVYERMNSRSMMISKGLLNLMPSMSLGWFLMVASNMSAPPTINLLSEIMLIISLVSWSVWSVLCLSLLCFFSASYSLYLYSLSQHGSFFNGKGISQSGYVMEYLIVSLHWVPLNLLILSFSFVV</sequence>
<geneLocation type="mitochondrion" evidence="20"/>
<feature type="transmembrane region" description="Helical" evidence="17">
    <location>
        <begin position="260"/>
        <end position="280"/>
    </location>
</feature>
<comment type="similarity">
    <text evidence="3 17">Belongs to the complex I subunit 4 family.</text>
</comment>
<evidence type="ECO:0000256" key="11">
    <source>
        <dbReference type="ARBA" id="ARBA00022989"/>
    </source>
</evidence>
<gene>
    <name evidence="20" type="primary">ND4</name>
</gene>
<dbReference type="GO" id="GO:0003954">
    <property type="term" value="F:NADH dehydrogenase activity"/>
    <property type="evidence" value="ECO:0007669"/>
    <property type="project" value="TreeGrafter"/>
</dbReference>
<feature type="transmembrane region" description="Helical" evidence="17">
    <location>
        <begin position="355"/>
        <end position="387"/>
    </location>
</feature>
<evidence type="ECO:0000259" key="18">
    <source>
        <dbReference type="Pfam" id="PF00361"/>
    </source>
</evidence>
<evidence type="ECO:0000256" key="7">
    <source>
        <dbReference type="ARBA" id="ARBA00022660"/>
    </source>
</evidence>
<dbReference type="GO" id="GO:0015990">
    <property type="term" value="P:electron transport coupled proton transport"/>
    <property type="evidence" value="ECO:0007669"/>
    <property type="project" value="TreeGrafter"/>
</dbReference>
<evidence type="ECO:0000256" key="1">
    <source>
        <dbReference type="ARBA" id="ARBA00003257"/>
    </source>
</evidence>
<dbReference type="GO" id="GO:0008137">
    <property type="term" value="F:NADH dehydrogenase (ubiquinone) activity"/>
    <property type="evidence" value="ECO:0007669"/>
    <property type="project" value="UniProtKB-UniRule"/>
</dbReference>
<evidence type="ECO:0000256" key="15">
    <source>
        <dbReference type="ARBA" id="ARBA00023136"/>
    </source>
</evidence>
<feature type="domain" description="NADH:quinone oxidoreductase/Mrp antiporter transmembrane" evidence="18">
    <location>
        <begin position="98"/>
        <end position="375"/>
    </location>
</feature>
<comment type="function">
    <text evidence="17">Core subunit of the mitochondrial membrane respiratory chain NADH dehydrogenase (Complex I) which catalyzes electron transfer from NADH through the respiratory chain, using ubiquinone as an electron acceptor. Essential for the catalytic activity and assembly of complex I.</text>
</comment>
<dbReference type="GO" id="GO:0031966">
    <property type="term" value="C:mitochondrial membrane"/>
    <property type="evidence" value="ECO:0007669"/>
    <property type="project" value="UniProtKB-SubCell"/>
</dbReference>
<evidence type="ECO:0000313" key="20">
    <source>
        <dbReference type="EMBL" id="ANU04567.1"/>
    </source>
</evidence>
<evidence type="ECO:0000256" key="8">
    <source>
        <dbReference type="ARBA" id="ARBA00022692"/>
    </source>
</evidence>
<evidence type="ECO:0000256" key="13">
    <source>
        <dbReference type="ARBA" id="ARBA00023075"/>
    </source>
</evidence>
<feature type="transmembrane region" description="Helical" evidence="17">
    <location>
        <begin position="7"/>
        <end position="27"/>
    </location>
</feature>
<keyword evidence="15 17" id="KW-0472">Membrane</keyword>
<keyword evidence="13 17" id="KW-0830">Ubiquinone</keyword>